<protein>
    <recommendedName>
        <fullName evidence="4">Kinesin-like protein</fullName>
    </recommendedName>
</protein>
<keyword evidence="4" id="KW-0493">Microtubule</keyword>
<keyword evidence="5" id="KW-0175">Coiled coil</keyword>
<dbReference type="InterPro" id="IPR001752">
    <property type="entry name" value="Kinesin_motor_dom"/>
</dbReference>
<dbReference type="CDD" id="cd00106">
    <property type="entry name" value="KISc"/>
    <property type="match status" value="1"/>
</dbReference>
<dbReference type="PROSITE" id="PS00411">
    <property type="entry name" value="KINESIN_MOTOR_1"/>
    <property type="match status" value="1"/>
</dbReference>
<dbReference type="InterPro" id="IPR027640">
    <property type="entry name" value="Kinesin-like_fam"/>
</dbReference>
<evidence type="ECO:0000256" key="3">
    <source>
        <dbReference type="PROSITE-ProRule" id="PRU00283"/>
    </source>
</evidence>
<keyword evidence="1 3" id="KW-0547">Nucleotide-binding</keyword>
<dbReference type="PROSITE" id="PS50067">
    <property type="entry name" value="KINESIN_MOTOR_2"/>
    <property type="match status" value="1"/>
</dbReference>
<name>A0ABQ7HZD1_9MICR</name>
<dbReference type="Gene3D" id="3.40.850.10">
    <property type="entry name" value="Kinesin motor domain"/>
    <property type="match status" value="1"/>
</dbReference>
<comment type="caution">
    <text evidence="7">The sequence shown here is derived from an EMBL/GenBank/DDBJ whole genome shotgun (WGS) entry which is preliminary data.</text>
</comment>
<dbReference type="EMBL" id="SBIQ01000078">
    <property type="protein sequence ID" value="KAF7683518.1"/>
    <property type="molecule type" value="Genomic_DNA"/>
</dbReference>
<evidence type="ECO:0000256" key="1">
    <source>
        <dbReference type="ARBA" id="ARBA00022741"/>
    </source>
</evidence>
<reference evidence="7 8" key="1">
    <citation type="submission" date="2019-01" db="EMBL/GenBank/DDBJ databases">
        <title>Genomes sequencing and comparative genomics of infectious freshwater microsporidia, Cucumispora dikerogammari and Thelohania contejeani.</title>
        <authorList>
            <person name="Cormier A."/>
            <person name="Giraud I."/>
            <person name="Wattier R."/>
            <person name="Teixeira M."/>
            <person name="Grandjean F."/>
            <person name="Rigaud T."/>
            <person name="Cordaux R."/>
        </authorList>
    </citation>
    <scope>NUCLEOTIDE SEQUENCE [LARGE SCALE GENOMIC DNA]</scope>
    <source>
        <strain evidence="7">T1</strain>
        <tissue evidence="7">Spores</tissue>
    </source>
</reference>
<sequence length="425" mass="48813">MANIKVFVRIKHSSLESPNHISTTTKSITIDGMDHSYDRIFSNTSQQDIFNIVVKDMVIDSLQGYNCTIFAYGQTGSGKTYTIQGTSNEEGIVPRTLNFLYNHPSNAKIKISFIEVYNENIFDLLDPVKKDIQIREDLSRGVLVDGVVQYEPIDYEDSMRIYENGIKERKTATTSLNRESSRSHSIFTIYLESESEVIKKHSRLCIIDLAGSERLRDEEMTEIKRRETANINKSLLCLGKVISKLSLGNECHVNYRDSKLTFILKDSLGGNSKLAVIGNINPDKQYTNESINTLKFLKMVKKIKNNPVINSDIIGDVEDLKAEIRNLDKENEELKFRLAMMYDEKQSINTSSIGIFKTNFYPLMEMCNDLKKSVGELEDLCKKLIKSHFNRKGNELVEIQEYYNKICKERSLEIENLIAKKRKFE</sequence>
<gene>
    <name evidence="7" type="primary">Kif15</name>
    <name evidence="7" type="ORF">TCON_1267</name>
</gene>
<evidence type="ECO:0000256" key="5">
    <source>
        <dbReference type="SAM" id="Coils"/>
    </source>
</evidence>
<accession>A0ABQ7HZD1</accession>
<evidence type="ECO:0000259" key="6">
    <source>
        <dbReference type="PROSITE" id="PS50067"/>
    </source>
</evidence>
<evidence type="ECO:0000256" key="4">
    <source>
        <dbReference type="RuleBase" id="RU000394"/>
    </source>
</evidence>
<proteinExistence type="inferred from homology"/>
<feature type="binding site" evidence="3">
    <location>
        <begin position="73"/>
        <end position="80"/>
    </location>
    <ligand>
        <name>ATP</name>
        <dbReference type="ChEBI" id="CHEBI:30616"/>
    </ligand>
</feature>
<keyword evidence="3 4" id="KW-0505">Motor protein</keyword>
<dbReference type="Proteomes" id="UP001516464">
    <property type="component" value="Unassembled WGS sequence"/>
</dbReference>
<comment type="similarity">
    <text evidence="3 4">Belongs to the TRAFAC class myosin-kinesin ATPase superfamily. Kinesin family.</text>
</comment>
<dbReference type="PRINTS" id="PR00380">
    <property type="entry name" value="KINESINHEAVY"/>
</dbReference>
<dbReference type="InterPro" id="IPR036961">
    <property type="entry name" value="Kinesin_motor_dom_sf"/>
</dbReference>
<organism evidence="7 8">
    <name type="scientific">Astathelohania contejeani</name>
    <dbReference type="NCBI Taxonomy" id="164912"/>
    <lineage>
        <taxon>Eukaryota</taxon>
        <taxon>Fungi</taxon>
        <taxon>Fungi incertae sedis</taxon>
        <taxon>Microsporidia</taxon>
        <taxon>Astathelohaniidae</taxon>
        <taxon>Astathelohania</taxon>
    </lineage>
</organism>
<keyword evidence="2 3" id="KW-0067">ATP-binding</keyword>
<evidence type="ECO:0000313" key="8">
    <source>
        <dbReference type="Proteomes" id="UP001516464"/>
    </source>
</evidence>
<feature type="domain" description="Kinesin motor" evidence="6">
    <location>
        <begin position="3"/>
        <end position="303"/>
    </location>
</feature>
<dbReference type="SMART" id="SM00129">
    <property type="entry name" value="KISc"/>
    <property type="match status" value="1"/>
</dbReference>
<keyword evidence="8" id="KW-1185">Reference proteome</keyword>
<dbReference type="SUPFAM" id="SSF52540">
    <property type="entry name" value="P-loop containing nucleoside triphosphate hydrolases"/>
    <property type="match status" value="1"/>
</dbReference>
<dbReference type="InterPro" id="IPR027417">
    <property type="entry name" value="P-loop_NTPase"/>
</dbReference>
<dbReference type="PANTHER" id="PTHR47969">
    <property type="entry name" value="CHROMOSOME-ASSOCIATED KINESIN KIF4A-RELATED"/>
    <property type="match status" value="1"/>
</dbReference>
<feature type="coiled-coil region" evidence="5">
    <location>
        <begin position="310"/>
        <end position="344"/>
    </location>
</feature>
<evidence type="ECO:0000256" key="2">
    <source>
        <dbReference type="ARBA" id="ARBA00022840"/>
    </source>
</evidence>
<evidence type="ECO:0000313" key="7">
    <source>
        <dbReference type="EMBL" id="KAF7683518.1"/>
    </source>
</evidence>
<dbReference type="InterPro" id="IPR019821">
    <property type="entry name" value="Kinesin_motor_CS"/>
</dbReference>
<dbReference type="Pfam" id="PF00225">
    <property type="entry name" value="Kinesin"/>
    <property type="match status" value="1"/>
</dbReference>
<dbReference type="PANTHER" id="PTHR47969:SF29">
    <property type="entry name" value="KINESIN-LIKE PROTEIN"/>
    <property type="match status" value="1"/>
</dbReference>